<comment type="caution">
    <text evidence="1">The sequence shown here is derived from an EMBL/GenBank/DDBJ whole genome shotgun (WGS) entry which is preliminary data.</text>
</comment>
<organism evidence="1 2">
    <name type="scientific">Trichinella britovi</name>
    <name type="common">Parasitic roundworm</name>
    <dbReference type="NCBI Taxonomy" id="45882"/>
    <lineage>
        <taxon>Eukaryota</taxon>
        <taxon>Metazoa</taxon>
        <taxon>Ecdysozoa</taxon>
        <taxon>Nematoda</taxon>
        <taxon>Enoplea</taxon>
        <taxon>Dorylaimia</taxon>
        <taxon>Trichinellida</taxon>
        <taxon>Trichinellidae</taxon>
        <taxon>Trichinella</taxon>
    </lineage>
</organism>
<evidence type="ECO:0000313" key="1">
    <source>
        <dbReference type="EMBL" id="KRY25659.1"/>
    </source>
</evidence>
<name>A0A0V1ALE8_TRIBR</name>
<evidence type="ECO:0000313" key="2">
    <source>
        <dbReference type="Proteomes" id="UP000054653"/>
    </source>
</evidence>
<keyword evidence="2" id="KW-1185">Reference proteome</keyword>
<dbReference type="EMBL" id="JYDI01002187">
    <property type="protein sequence ID" value="KRY25659.1"/>
    <property type="molecule type" value="Genomic_DNA"/>
</dbReference>
<feature type="non-terminal residue" evidence="1">
    <location>
        <position position="65"/>
    </location>
</feature>
<reference evidence="1 2" key="1">
    <citation type="submission" date="2015-01" db="EMBL/GenBank/DDBJ databases">
        <title>Evolution of Trichinella species and genotypes.</title>
        <authorList>
            <person name="Korhonen P.K."/>
            <person name="Edoardo P."/>
            <person name="Giuseppe L.R."/>
            <person name="Gasser R.B."/>
        </authorList>
    </citation>
    <scope>NUCLEOTIDE SEQUENCE [LARGE SCALE GENOMIC DNA]</scope>
    <source>
        <strain evidence="1">ISS120</strain>
    </source>
</reference>
<proteinExistence type="predicted"/>
<dbReference type="Proteomes" id="UP000054653">
    <property type="component" value="Unassembled WGS sequence"/>
</dbReference>
<sequence>MWISMDRWMNASISSDSIIKTKCKRELSKLSSKQKIDVGSVRNNSTFGKVPSIWEMQYPVLKSVD</sequence>
<protein>
    <submittedName>
        <fullName evidence="1">Uncharacterized protein</fullName>
    </submittedName>
</protein>
<dbReference type="AlphaFoldDB" id="A0A0V1ALE8"/>
<accession>A0A0V1ALE8</accession>
<gene>
    <name evidence="1" type="ORF">T03_16416</name>
</gene>